<keyword evidence="5" id="KW-0418">Kinase</keyword>
<keyword evidence="3" id="KW-0597">Phosphoprotein</keyword>
<keyword evidence="9" id="KW-1185">Reference proteome</keyword>
<keyword evidence="6" id="KW-0472">Membrane</keyword>
<dbReference type="Pfam" id="PF16927">
    <property type="entry name" value="HisKA_7TM"/>
    <property type="match status" value="1"/>
</dbReference>
<accession>A0A9Q4KVL8</accession>
<dbReference type="InterPro" id="IPR036890">
    <property type="entry name" value="HATPase_C_sf"/>
</dbReference>
<dbReference type="PROSITE" id="PS50109">
    <property type="entry name" value="HIS_KIN"/>
    <property type="match status" value="1"/>
</dbReference>
<evidence type="ECO:0000256" key="5">
    <source>
        <dbReference type="ARBA" id="ARBA00022777"/>
    </source>
</evidence>
<evidence type="ECO:0000256" key="1">
    <source>
        <dbReference type="ARBA" id="ARBA00000085"/>
    </source>
</evidence>
<evidence type="ECO:0000259" key="7">
    <source>
        <dbReference type="PROSITE" id="PS50109"/>
    </source>
</evidence>
<feature type="transmembrane region" description="Helical" evidence="6">
    <location>
        <begin position="6"/>
        <end position="26"/>
    </location>
</feature>
<dbReference type="InterPro" id="IPR005467">
    <property type="entry name" value="His_kinase_dom"/>
</dbReference>
<dbReference type="SMART" id="SM00387">
    <property type="entry name" value="HATPase_c"/>
    <property type="match status" value="1"/>
</dbReference>
<dbReference type="InterPro" id="IPR035965">
    <property type="entry name" value="PAS-like_dom_sf"/>
</dbReference>
<dbReference type="PANTHER" id="PTHR43304:SF1">
    <property type="entry name" value="PAC DOMAIN-CONTAINING PROTEIN"/>
    <property type="match status" value="1"/>
</dbReference>
<dbReference type="SUPFAM" id="SSF55874">
    <property type="entry name" value="ATPase domain of HSP90 chaperone/DNA topoisomerase II/histidine kinase"/>
    <property type="match status" value="1"/>
</dbReference>
<gene>
    <name evidence="8" type="ORF">L0665_06870</name>
</gene>
<dbReference type="Proteomes" id="UP001143747">
    <property type="component" value="Unassembled WGS sequence"/>
</dbReference>
<dbReference type="InterPro" id="IPR004358">
    <property type="entry name" value="Sig_transdc_His_kin-like_C"/>
</dbReference>
<evidence type="ECO:0000256" key="3">
    <source>
        <dbReference type="ARBA" id="ARBA00022553"/>
    </source>
</evidence>
<dbReference type="GO" id="GO:0004673">
    <property type="term" value="F:protein histidine kinase activity"/>
    <property type="evidence" value="ECO:0007669"/>
    <property type="project" value="UniProtKB-EC"/>
</dbReference>
<evidence type="ECO:0000313" key="9">
    <source>
        <dbReference type="Proteomes" id="UP001143747"/>
    </source>
</evidence>
<dbReference type="AlphaFoldDB" id="A0A9Q4KVL8"/>
<dbReference type="SUPFAM" id="SSF55785">
    <property type="entry name" value="PYP-like sensor domain (PAS domain)"/>
    <property type="match status" value="1"/>
</dbReference>
<feature type="transmembrane region" description="Helical" evidence="6">
    <location>
        <begin position="102"/>
        <end position="125"/>
    </location>
</feature>
<feature type="transmembrane region" description="Helical" evidence="6">
    <location>
        <begin position="182"/>
        <end position="200"/>
    </location>
</feature>
<evidence type="ECO:0000313" key="8">
    <source>
        <dbReference type="EMBL" id="MDE4908331.1"/>
    </source>
</evidence>
<protein>
    <recommendedName>
        <fullName evidence="2">histidine kinase</fullName>
        <ecNumber evidence="2">2.7.13.3</ecNumber>
    </recommendedName>
</protein>
<dbReference type="InterPro" id="IPR052162">
    <property type="entry name" value="Sensor_kinase/Photoreceptor"/>
</dbReference>
<evidence type="ECO:0000256" key="4">
    <source>
        <dbReference type="ARBA" id="ARBA00022679"/>
    </source>
</evidence>
<feature type="transmembrane region" description="Helical" evidence="6">
    <location>
        <begin position="38"/>
        <end position="58"/>
    </location>
</feature>
<feature type="domain" description="Histidine kinase" evidence="7">
    <location>
        <begin position="593"/>
        <end position="691"/>
    </location>
</feature>
<dbReference type="Pfam" id="PF02518">
    <property type="entry name" value="HATPase_c"/>
    <property type="match status" value="1"/>
</dbReference>
<keyword evidence="8" id="KW-0067">ATP-binding</keyword>
<dbReference type="EC" id="2.7.13.3" evidence="2"/>
<dbReference type="GO" id="GO:0005524">
    <property type="term" value="F:ATP binding"/>
    <property type="evidence" value="ECO:0007669"/>
    <property type="project" value="UniProtKB-KW"/>
</dbReference>
<keyword evidence="4" id="KW-0808">Transferase</keyword>
<evidence type="ECO:0000256" key="2">
    <source>
        <dbReference type="ARBA" id="ARBA00012438"/>
    </source>
</evidence>
<reference evidence="8" key="1">
    <citation type="submission" date="2022-01" db="EMBL/GenBank/DDBJ databases">
        <title>Draft genome of Methanogenium marinum DSM 15558.</title>
        <authorList>
            <person name="Chen S.-C."/>
            <person name="You Y.-T."/>
        </authorList>
    </citation>
    <scope>NUCLEOTIDE SEQUENCE</scope>
    <source>
        <strain evidence="8">DSM 15558</strain>
    </source>
</reference>
<feature type="transmembrane region" description="Helical" evidence="6">
    <location>
        <begin position="145"/>
        <end position="170"/>
    </location>
</feature>
<dbReference type="Gene3D" id="3.30.565.10">
    <property type="entry name" value="Histidine kinase-like ATPase, C-terminal domain"/>
    <property type="match status" value="1"/>
</dbReference>
<comment type="catalytic activity">
    <reaction evidence="1">
        <text>ATP + protein L-histidine = ADP + protein N-phospho-L-histidine.</text>
        <dbReference type="EC" id="2.7.13.3"/>
    </reaction>
</comment>
<dbReference type="Gene3D" id="3.30.450.20">
    <property type="entry name" value="PAS domain"/>
    <property type="match status" value="2"/>
</dbReference>
<feature type="transmembrane region" description="Helical" evidence="6">
    <location>
        <begin position="70"/>
        <end position="90"/>
    </location>
</feature>
<proteinExistence type="predicted"/>
<name>A0A9Q4KVL8_9EURY</name>
<comment type="caution">
    <text evidence="8">The sequence shown here is derived from an EMBL/GenBank/DDBJ whole genome shotgun (WGS) entry which is preliminary data.</text>
</comment>
<dbReference type="PRINTS" id="PR00344">
    <property type="entry name" value="BCTRLSENSOR"/>
</dbReference>
<dbReference type="InterPro" id="IPR000014">
    <property type="entry name" value="PAS"/>
</dbReference>
<dbReference type="NCBIfam" id="TIGR00229">
    <property type="entry name" value="sensory_box"/>
    <property type="match status" value="1"/>
</dbReference>
<dbReference type="InterPro" id="IPR031621">
    <property type="entry name" value="HisKA_7TM"/>
</dbReference>
<keyword evidence="6" id="KW-0812">Transmembrane</keyword>
<keyword evidence="6" id="KW-1133">Transmembrane helix</keyword>
<dbReference type="EMBL" id="JAKELO010000002">
    <property type="protein sequence ID" value="MDE4908331.1"/>
    <property type="molecule type" value="Genomic_DNA"/>
</dbReference>
<dbReference type="RefSeq" id="WP_274924963.1">
    <property type="nucleotide sequence ID" value="NZ_JAKELO010000002.1"/>
</dbReference>
<sequence length="698" mass="77713">MDNPGFFLFILLLGSACITGGIAWTLRSRHEARGAIWLSYTAAALTGWLCCDAAIIVFPDISLKFVFSGFKYIFIILTPLMFFFFTLAYTGKDEHMPGWQRAAISLFPAASIVFALTNPWTGLFYLQSADPSLWIFNNYIGQYGIWFWINLIYSYALVTASLLLLTGILTSSPPHFRWQIDLLIMSALLPFTANIFTVFTDVEGNAVDLTPLFFALSAILVFITIFWLGLFSIMPFARTRIITEIHEGVIVADGNGVIIDINSAACTSAGVTENEAISSSADGLLGRVFKTSLTALREARSLTISHADTAGEICWYDLTVSRIEGYDTQSGGTIILIRDATARKRIEEEMKAKDLRLKIAMEGAGLASWEWREGQGYVTYENPLTDRAIPNVTTVEALIDQLKVYLKNGYETSLDEPLADIVTGGKDTFSIEFPVGNPQKGRWIQITGQVIERDNAKRPVWIVGITQDVSSHYAARSAIMEANTKIKLLTSITRHDILNQVTVIRMVAELTEMEPDGAMNSEVREMIAKIDHSAEVIEDQISFTRDYEDLGTYTPSWQNVADAAAWAKGIISRTGIAVSCDTGTLEIYADPMFRKVLENLFENAHRHGKSVTAVTVRFEHHPDESCLVVEDDGRGVPQEFKEKIFKQGYGQNTGFGLFLSKEILALTYITITEEGKEGEGSRFVMHLPEDGYQGYREK</sequence>
<dbReference type="PANTHER" id="PTHR43304">
    <property type="entry name" value="PHYTOCHROME-LIKE PROTEIN CPH1"/>
    <property type="match status" value="1"/>
</dbReference>
<dbReference type="InterPro" id="IPR003594">
    <property type="entry name" value="HATPase_dom"/>
</dbReference>
<evidence type="ECO:0000256" key="6">
    <source>
        <dbReference type="SAM" id="Phobius"/>
    </source>
</evidence>
<feature type="transmembrane region" description="Helical" evidence="6">
    <location>
        <begin position="212"/>
        <end position="233"/>
    </location>
</feature>
<keyword evidence="8" id="KW-0547">Nucleotide-binding</keyword>
<dbReference type="CDD" id="cd00130">
    <property type="entry name" value="PAS"/>
    <property type="match status" value="1"/>
</dbReference>
<organism evidence="8 9">
    <name type="scientific">Methanogenium marinum</name>
    <dbReference type="NCBI Taxonomy" id="348610"/>
    <lineage>
        <taxon>Archaea</taxon>
        <taxon>Methanobacteriati</taxon>
        <taxon>Methanobacteriota</taxon>
        <taxon>Stenosarchaea group</taxon>
        <taxon>Methanomicrobia</taxon>
        <taxon>Methanomicrobiales</taxon>
        <taxon>Methanomicrobiaceae</taxon>
        <taxon>Methanogenium</taxon>
    </lineage>
</organism>